<keyword evidence="3" id="KW-1185">Reference proteome</keyword>
<sequence>MMHHSYTYKGATRNPLYTSTLLLRFYHLFSLFPLLGLRNVGRQVPREVTISGRMNLSTLYCVLMILSQLLEDHVEEGNGRVT</sequence>
<keyword evidence="1" id="KW-1133">Transmembrane helix</keyword>
<name>A0A5C3MQF5_9AGAM</name>
<protein>
    <submittedName>
        <fullName evidence="2">Uncharacterized protein</fullName>
    </submittedName>
</protein>
<dbReference type="EMBL" id="ML213526">
    <property type="protein sequence ID" value="TFK46993.1"/>
    <property type="molecule type" value="Genomic_DNA"/>
</dbReference>
<keyword evidence="1" id="KW-0472">Membrane</keyword>
<feature type="transmembrane region" description="Helical" evidence="1">
    <location>
        <begin position="16"/>
        <end position="37"/>
    </location>
</feature>
<gene>
    <name evidence="2" type="ORF">OE88DRAFT_846115</name>
</gene>
<dbReference type="AlphaFoldDB" id="A0A5C3MQF5"/>
<proteinExistence type="predicted"/>
<evidence type="ECO:0000313" key="3">
    <source>
        <dbReference type="Proteomes" id="UP000305948"/>
    </source>
</evidence>
<reference evidence="2 3" key="1">
    <citation type="journal article" date="2019" name="Nat. Ecol. Evol.">
        <title>Megaphylogeny resolves global patterns of mushroom evolution.</title>
        <authorList>
            <person name="Varga T."/>
            <person name="Krizsan K."/>
            <person name="Foldi C."/>
            <person name="Dima B."/>
            <person name="Sanchez-Garcia M."/>
            <person name="Sanchez-Ramirez S."/>
            <person name="Szollosi G.J."/>
            <person name="Szarkandi J.G."/>
            <person name="Papp V."/>
            <person name="Albert L."/>
            <person name="Andreopoulos W."/>
            <person name="Angelini C."/>
            <person name="Antonin V."/>
            <person name="Barry K.W."/>
            <person name="Bougher N.L."/>
            <person name="Buchanan P."/>
            <person name="Buyck B."/>
            <person name="Bense V."/>
            <person name="Catcheside P."/>
            <person name="Chovatia M."/>
            <person name="Cooper J."/>
            <person name="Damon W."/>
            <person name="Desjardin D."/>
            <person name="Finy P."/>
            <person name="Geml J."/>
            <person name="Haridas S."/>
            <person name="Hughes K."/>
            <person name="Justo A."/>
            <person name="Karasinski D."/>
            <person name="Kautmanova I."/>
            <person name="Kiss B."/>
            <person name="Kocsube S."/>
            <person name="Kotiranta H."/>
            <person name="LaButti K.M."/>
            <person name="Lechner B.E."/>
            <person name="Liimatainen K."/>
            <person name="Lipzen A."/>
            <person name="Lukacs Z."/>
            <person name="Mihaltcheva S."/>
            <person name="Morgado L.N."/>
            <person name="Niskanen T."/>
            <person name="Noordeloos M.E."/>
            <person name="Ohm R.A."/>
            <person name="Ortiz-Santana B."/>
            <person name="Ovrebo C."/>
            <person name="Racz N."/>
            <person name="Riley R."/>
            <person name="Savchenko A."/>
            <person name="Shiryaev A."/>
            <person name="Soop K."/>
            <person name="Spirin V."/>
            <person name="Szebenyi C."/>
            <person name="Tomsovsky M."/>
            <person name="Tulloss R.E."/>
            <person name="Uehling J."/>
            <person name="Grigoriev I.V."/>
            <person name="Vagvolgyi C."/>
            <person name="Papp T."/>
            <person name="Martin F.M."/>
            <person name="Miettinen O."/>
            <person name="Hibbett D.S."/>
            <person name="Nagy L.G."/>
        </authorList>
    </citation>
    <scope>NUCLEOTIDE SEQUENCE [LARGE SCALE GENOMIC DNA]</scope>
    <source>
        <strain evidence="2 3">OMC1185</strain>
    </source>
</reference>
<evidence type="ECO:0000256" key="1">
    <source>
        <dbReference type="SAM" id="Phobius"/>
    </source>
</evidence>
<keyword evidence="1" id="KW-0812">Transmembrane</keyword>
<organism evidence="2 3">
    <name type="scientific">Heliocybe sulcata</name>
    <dbReference type="NCBI Taxonomy" id="5364"/>
    <lineage>
        <taxon>Eukaryota</taxon>
        <taxon>Fungi</taxon>
        <taxon>Dikarya</taxon>
        <taxon>Basidiomycota</taxon>
        <taxon>Agaricomycotina</taxon>
        <taxon>Agaricomycetes</taxon>
        <taxon>Gloeophyllales</taxon>
        <taxon>Gloeophyllaceae</taxon>
        <taxon>Heliocybe</taxon>
    </lineage>
</organism>
<dbReference type="Proteomes" id="UP000305948">
    <property type="component" value="Unassembled WGS sequence"/>
</dbReference>
<accession>A0A5C3MQF5</accession>
<evidence type="ECO:0000313" key="2">
    <source>
        <dbReference type="EMBL" id="TFK46993.1"/>
    </source>
</evidence>